<dbReference type="InterPro" id="IPR045851">
    <property type="entry name" value="AMP-bd_C_sf"/>
</dbReference>
<evidence type="ECO:0000313" key="3">
    <source>
        <dbReference type="Proteomes" id="UP000821656"/>
    </source>
</evidence>
<dbReference type="AlphaFoldDB" id="A0A9Q5GQV8"/>
<protein>
    <submittedName>
        <fullName evidence="2">Amino acid adenylation domain-containing protein</fullName>
    </submittedName>
</protein>
<gene>
    <name evidence="2" type="ORF">DFH45_000880</name>
</gene>
<evidence type="ECO:0000313" key="2">
    <source>
        <dbReference type="EMBL" id="NRV07917.1"/>
    </source>
</evidence>
<proteinExistence type="predicted"/>
<dbReference type="InterPro" id="IPR020845">
    <property type="entry name" value="AMP-binding_CS"/>
</dbReference>
<dbReference type="Gene3D" id="3.40.50.12780">
    <property type="entry name" value="N-terminal domain of ligase-like"/>
    <property type="match status" value="1"/>
</dbReference>
<dbReference type="EMBL" id="JABSXK010000001">
    <property type="protein sequence ID" value="NRV07917.1"/>
    <property type="molecule type" value="Genomic_DNA"/>
</dbReference>
<organism evidence="2 3">
    <name type="scientific">Clostridium beijerinckii</name>
    <name type="common">Clostridium MP</name>
    <dbReference type="NCBI Taxonomy" id="1520"/>
    <lineage>
        <taxon>Bacteria</taxon>
        <taxon>Bacillati</taxon>
        <taxon>Bacillota</taxon>
        <taxon>Clostridia</taxon>
        <taxon>Eubacteriales</taxon>
        <taxon>Clostridiaceae</taxon>
        <taxon>Clostridium</taxon>
    </lineage>
</organism>
<dbReference type="InterPro" id="IPR042099">
    <property type="entry name" value="ANL_N_sf"/>
</dbReference>
<dbReference type="PANTHER" id="PTHR45527:SF1">
    <property type="entry name" value="FATTY ACID SYNTHASE"/>
    <property type="match status" value="1"/>
</dbReference>
<dbReference type="GO" id="GO:0005737">
    <property type="term" value="C:cytoplasm"/>
    <property type="evidence" value="ECO:0007669"/>
    <property type="project" value="TreeGrafter"/>
</dbReference>
<dbReference type="Proteomes" id="UP000821656">
    <property type="component" value="Unassembled WGS sequence"/>
</dbReference>
<dbReference type="GO" id="GO:0031177">
    <property type="term" value="F:phosphopantetheine binding"/>
    <property type="evidence" value="ECO:0007669"/>
    <property type="project" value="TreeGrafter"/>
</dbReference>
<dbReference type="Gene3D" id="3.30.300.30">
    <property type="match status" value="1"/>
</dbReference>
<evidence type="ECO:0000259" key="1">
    <source>
        <dbReference type="Pfam" id="PF00501"/>
    </source>
</evidence>
<feature type="domain" description="AMP-dependent synthetase/ligase" evidence="1">
    <location>
        <begin position="9"/>
        <end position="364"/>
    </location>
</feature>
<dbReference type="Pfam" id="PF00501">
    <property type="entry name" value="AMP-binding"/>
    <property type="match status" value="1"/>
</dbReference>
<dbReference type="GO" id="GO:0043041">
    <property type="term" value="P:amino acid activation for nonribosomal peptide biosynthetic process"/>
    <property type="evidence" value="ECO:0007669"/>
    <property type="project" value="TreeGrafter"/>
</dbReference>
<comment type="caution">
    <text evidence="2">The sequence shown here is derived from an EMBL/GenBank/DDBJ whole genome shotgun (WGS) entry which is preliminary data.</text>
</comment>
<dbReference type="SUPFAM" id="SSF56801">
    <property type="entry name" value="Acetyl-CoA synthetase-like"/>
    <property type="match status" value="1"/>
</dbReference>
<sequence>MEKSILSYLERSEKKFPNKVAFSDGKYELTYHELVEESKSIGSFLIENIGMHKAVVVYMEKGARNISAFMGAAYAGCFYVPLDAQMPVERINIILDTLKPAAIIYDDKTEKYLSLIETDCIKVLYDEIHMLSKNEEKLENARRQMIDIDPLYILFTSGSTGIPKGVIVCHRSVIDYADWVVKTFELNENTTFGNQTPFYFSMSVLDIFATIRSGATLYIIPKMLFSFPVKLLEFLNEKEVNTIYWVPSALSIVANLGALDVIELPHLKKILFAGETMPTKQFNVWRRHVPDAVYANLFGPTEITDIGIYYIVDREFNDDEPIPIGVPCDNVDALVVDEDGQLVKECGKVGELLIRGSFLACGYYNNPEKTREAFIQNPLNKNYPETVYCTGDLVYWNENRELVYVSRKDFQIKHMGNRIELGEIENAMSALEDVDMCCCLYNKESDQIVAVYSGSLETKKLSQNLKKKLPRYMLPNVCNNRSTMPLNMNGKIDRKKLIEEYIK</sequence>
<dbReference type="GO" id="GO:0044550">
    <property type="term" value="P:secondary metabolite biosynthetic process"/>
    <property type="evidence" value="ECO:0007669"/>
    <property type="project" value="TreeGrafter"/>
</dbReference>
<dbReference type="PROSITE" id="PS00455">
    <property type="entry name" value="AMP_BINDING"/>
    <property type="match status" value="1"/>
</dbReference>
<accession>A0A9Q5GQV8</accession>
<dbReference type="RefSeq" id="WP_077305107.1">
    <property type="nucleotide sequence ID" value="NZ_CP016090.1"/>
</dbReference>
<dbReference type="CDD" id="cd05930">
    <property type="entry name" value="A_NRPS"/>
    <property type="match status" value="1"/>
</dbReference>
<dbReference type="PANTHER" id="PTHR45527">
    <property type="entry name" value="NONRIBOSOMAL PEPTIDE SYNTHETASE"/>
    <property type="match status" value="1"/>
</dbReference>
<dbReference type="InterPro" id="IPR010071">
    <property type="entry name" value="AA_adenyl_dom"/>
</dbReference>
<reference evidence="2" key="1">
    <citation type="submission" date="2020-05" db="EMBL/GenBank/DDBJ databases">
        <title>Genomic insights into acetone-butanol-ethanol (ABE) fermentation by sequencing solventogenic clostridia strains.</title>
        <authorList>
            <person name="Brown S."/>
        </authorList>
    </citation>
    <scope>NUCLEOTIDE SEQUENCE</scope>
    <source>
        <strain evidence="2">DJ126</strain>
    </source>
</reference>
<name>A0A9Q5GQV8_CLOBE</name>
<dbReference type="InterPro" id="IPR000873">
    <property type="entry name" value="AMP-dep_synth/lig_dom"/>
</dbReference>
<dbReference type="NCBIfam" id="TIGR01733">
    <property type="entry name" value="AA-adenyl-dom"/>
    <property type="match status" value="1"/>
</dbReference>